<reference evidence="2 3" key="1">
    <citation type="journal article" date="2024" name="BMC Genomics">
        <title>De novo assembly and annotation of Popillia japonica's genome with initial clues to its potential as an invasive pest.</title>
        <authorList>
            <person name="Cucini C."/>
            <person name="Boschi S."/>
            <person name="Funari R."/>
            <person name="Cardaioli E."/>
            <person name="Iannotti N."/>
            <person name="Marturano G."/>
            <person name="Paoli F."/>
            <person name="Bruttini M."/>
            <person name="Carapelli A."/>
            <person name="Frati F."/>
            <person name="Nardi F."/>
        </authorList>
    </citation>
    <scope>NUCLEOTIDE SEQUENCE [LARGE SCALE GENOMIC DNA]</scope>
    <source>
        <strain evidence="2">DMR45628</strain>
    </source>
</reference>
<evidence type="ECO:0000313" key="3">
    <source>
        <dbReference type="Proteomes" id="UP001458880"/>
    </source>
</evidence>
<gene>
    <name evidence="2" type="ORF">QE152_g25211</name>
</gene>
<feature type="compositionally biased region" description="Basic and acidic residues" evidence="1">
    <location>
        <begin position="142"/>
        <end position="158"/>
    </location>
</feature>
<protein>
    <submittedName>
        <fullName evidence="2">Uncharacterized protein</fullName>
    </submittedName>
</protein>
<feature type="compositionally biased region" description="Basic and acidic residues" evidence="1">
    <location>
        <begin position="25"/>
        <end position="35"/>
    </location>
</feature>
<accession>A0AAW1K2F1</accession>
<sequence>MTDKLVYVRVAFKAIQGIPNSTYHEVSKRNSEQPIKHNRNIKKTNKTKQKGDSNNKKPNKLIQANLETLDQVICDSDSEDEIPDDEADTSSDKYIEVSEYESDSEIEAGKLKKLAQVICDSDSDDEIPDDDADTSSDEYIENSEHDSDSEIDGNHSDNFDEEDKNSNQFIAKDILTTCHKNSLKNKFGKVRANNIVRILPGAKQQAKHVQNEVDAFMRLFTDEKIEHVPKCTNVRI</sequence>
<dbReference type="EMBL" id="JASPKY010000271">
    <property type="protein sequence ID" value="KAK9711882.1"/>
    <property type="molecule type" value="Genomic_DNA"/>
</dbReference>
<dbReference type="Proteomes" id="UP001458880">
    <property type="component" value="Unassembled WGS sequence"/>
</dbReference>
<evidence type="ECO:0000313" key="2">
    <source>
        <dbReference type="EMBL" id="KAK9711882.1"/>
    </source>
</evidence>
<name>A0AAW1K2F1_POPJA</name>
<organism evidence="2 3">
    <name type="scientific">Popillia japonica</name>
    <name type="common">Japanese beetle</name>
    <dbReference type="NCBI Taxonomy" id="7064"/>
    <lineage>
        <taxon>Eukaryota</taxon>
        <taxon>Metazoa</taxon>
        <taxon>Ecdysozoa</taxon>
        <taxon>Arthropoda</taxon>
        <taxon>Hexapoda</taxon>
        <taxon>Insecta</taxon>
        <taxon>Pterygota</taxon>
        <taxon>Neoptera</taxon>
        <taxon>Endopterygota</taxon>
        <taxon>Coleoptera</taxon>
        <taxon>Polyphaga</taxon>
        <taxon>Scarabaeiformia</taxon>
        <taxon>Scarabaeidae</taxon>
        <taxon>Rutelinae</taxon>
        <taxon>Popillia</taxon>
    </lineage>
</organism>
<comment type="caution">
    <text evidence="2">The sequence shown here is derived from an EMBL/GenBank/DDBJ whole genome shotgun (WGS) entry which is preliminary data.</text>
</comment>
<feature type="compositionally biased region" description="Acidic residues" evidence="1">
    <location>
        <begin position="121"/>
        <end position="141"/>
    </location>
</feature>
<feature type="region of interest" description="Disordered" evidence="1">
    <location>
        <begin position="121"/>
        <end position="163"/>
    </location>
</feature>
<evidence type="ECO:0000256" key="1">
    <source>
        <dbReference type="SAM" id="MobiDB-lite"/>
    </source>
</evidence>
<feature type="region of interest" description="Disordered" evidence="1">
    <location>
        <begin position="24"/>
        <end position="59"/>
    </location>
</feature>
<dbReference type="AlphaFoldDB" id="A0AAW1K2F1"/>
<feature type="compositionally biased region" description="Basic residues" evidence="1">
    <location>
        <begin position="36"/>
        <end position="48"/>
    </location>
</feature>
<feature type="compositionally biased region" description="Acidic residues" evidence="1">
    <location>
        <begin position="77"/>
        <end position="89"/>
    </location>
</feature>
<keyword evidence="3" id="KW-1185">Reference proteome</keyword>
<proteinExistence type="predicted"/>
<feature type="region of interest" description="Disordered" evidence="1">
    <location>
        <begin position="77"/>
        <end position="102"/>
    </location>
</feature>